<evidence type="ECO:0000313" key="1">
    <source>
        <dbReference type="EMBL" id="CAG8673119.1"/>
    </source>
</evidence>
<accession>A0A9N9EIG5</accession>
<proteinExistence type="predicted"/>
<sequence>MTGRIKISRTKNANSEITSAINIQTIKRDNLSQQGTLRSTASQTGAPSIKILNSIQINQNPILVTMVNKMTSDILKSSKSTQVHQLSVNITNRAISQSIVKTLANRKVKEDISDVTEM</sequence>
<reference evidence="1" key="1">
    <citation type="submission" date="2021-06" db="EMBL/GenBank/DDBJ databases">
        <authorList>
            <person name="Kallberg Y."/>
            <person name="Tangrot J."/>
            <person name="Rosling A."/>
        </authorList>
    </citation>
    <scope>NUCLEOTIDE SEQUENCE</scope>
    <source>
        <strain evidence="1">UK204</strain>
    </source>
</reference>
<gene>
    <name evidence="1" type="ORF">FCALED_LOCUS12120</name>
</gene>
<dbReference type="AlphaFoldDB" id="A0A9N9EIG5"/>
<keyword evidence="2" id="KW-1185">Reference proteome</keyword>
<organism evidence="1 2">
    <name type="scientific">Funneliformis caledonium</name>
    <dbReference type="NCBI Taxonomy" id="1117310"/>
    <lineage>
        <taxon>Eukaryota</taxon>
        <taxon>Fungi</taxon>
        <taxon>Fungi incertae sedis</taxon>
        <taxon>Mucoromycota</taxon>
        <taxon>Glomeromycotina</taxon>
        <taxon>Glomeromycetes</taxon>
        <taxon>Glomerales</taxon>
        <taxon>Glomeraceae</taxon>
        <taxon>Funneliformis</taxon>
    </lineage>
</organism>
<protein>
    <submittedName>
        <fullName evidence="1">474_t:CDS:1</fullName>
    </submittedName>
</protein>
<evidence type="ECO:0000313" key="2">
    <source>
        <dbReference type="Proteomes" id="UP000789570"/>
    </source>
</evidence>
<dbReference type="EMBL" id="CAJVPQ010005626">
    <property type="protein sequence ID" value="CAG8673119.1"/>
    <property type="molecule type" value="Genomic_DNA"/>
</dbReference>
<dbReference type="Proteomes" id="UP000789570">
    <property type="component" value="Unassembled WGS sequence"/>
</dbReference>
<comment type="caution">
    <text evidence="1">The sequence shown here is derived from an EMBL/GenBank/DDBJ whole genome shotgun (WGS) entry which is preliminary data.</text>
</comment>
<feature type="non-terminal residue" evidence="1">
    <location>
        <position position="118"/>
    </location>
</feature>
<name>A0A9N9EIG5_9GLOM</name>